<dbReference type="OrthoDB" id="5625701at2"/>
<reference evidence="1 2" key="1">
    <citation type="submission" date="2019-03" db="EMBL/GenBank/DDBJ databases">
        <title>Genomic Encyclopedia of Type Strains, Phase IV (KMG-IV): sequencing the most valuable type-strain genomes for metagenomic binning, comparative biology and taxonomic classification.</title>
        <authorList>
            <person name="Goeker M."/>
        </authorList>
    </citation>
    <scope>NUCLEOTIDE SEQUENCE [LARGE SCALE GENOMIC DNA]</scope>
    <source>
        <strain evidence="1 2">DSM 24830</strain>
    </source>
</reference>
<evidence type="ECO:0000313" key="2">
    <source>
        <dbReference type="Proteomes" id="UP000294887"/>
    </source>
</evidence>
<proteinExistence type="predicted"/>
<sequence>MRYNDQTLNPDLDDKEIIPNLEDVDSDDKSDKKIKAHVVRRNIEDYLERKALERSLKEVFDDDYLLD</sequence>
<gene>
    <name evidence="1" type="ORF">EV695_1515</name>
</gene>
<dbReference type="EMBL" id="SMFQ01000003">
    <property type="protein sequence ID" value="TCJ87014.1"/>
    <property type="molecule type" value="Genomic_DNA"/>
</dbReference>
<comment type="caution">
    <text evidence="1">The sequence shown here is derived from an EMBL/GenBank/DDBJ whole genome shotgun (WGS) entry which is preliminary data.</text>
</comment>
<dbReference type="InterPro" id="IPR058059">
    <property type="entry name" value="PA3496-like"/>
</dbReference>
<protein>
    <submittedName>
        <fullName evidence="1">Uncharacterized protein</fullName>
    </submittedName>
</protein>
<organism evidence="1 2">
    <name type="scientific">Cocleimonas flava</name>
    <dbReference type="NCBI Taxonomy" id="634765"/>
    <lineage>
        <taxon>Bacteria</taxon>
        <taxon>Pseudomonadati</taxon>
        <taxon>Pseudomonadota</taxon>
        <taxon>Gammaproteobacteria</taxon>
        <taxon>Thiotrichales</taxon>
        <taxon>Thiotrichaceae</taxon>
        <taxon>Cocleimonas</taxon>
    </lineage>
</organism>
<name>A0A4R1F394_9GAMM</name>
<keyword evidence="2" id="KW-1185">Reference proteome</keyword>
<dbReference type="AlphaFoldDB" id="A0A4R1F394"/>
<evidence type="ECO:0000313" key="1">
    <source>
        <dbReference type="EMBL" id="TCJ87014.1"/>
    </source>
</evidence>
<dbReference type="Proteomes" id="UP000294887">
    <property type="component" value="Unassembled WGS sequence"/>
</dbReference>
<dbReference type="RefSeq" id="WP_131905329.1">
    <property type="nucleotide sequence ID" value="NZ_BAAAFU010000004.1"/>
</dbReference>
<accession>A0A4R1F394</accession>
<dbReference type="NCBIfam" id="NF046101">
    <property type="entry name" value="PA3496_fam"/>
    <property type="match status" value="1"/>
</dbReference>